<dbReference type="Pfam" id="PF00370">
    <property type="entry name" value="FGGY_N"/>
    <property type="match status" value="1"/>
</dbReference>
<dbReference type="Pfam" id="PF21546">
    <property type="entry name" value="FGGY_C_2"/>
    <property type="match status" value="1"/>
</dbReference>
<sequence length="446" mass="51752">MKEVTAVFDIGRTNKKFFLFDADFNEVYREYIRFEEITDEDGYPTEDLEGLEKWVKEVFDRMLDAPEFDIVSLNFSCYGASLVHIDENGKVLTPLYNYMKPMKEEVYDAFYEKYGPEHEFARVTGSPRSGMLNTGMQMYWLKITQPETFRKIKCSLHLPQYLSYLFTGVPASEHTSIGCHTILWNYEKNNYHEWVFQEEIDKVLPPIVATDKTIPKKYKDKIVQIGPGIHDSSSALLRYVQNTTDHFLLVSTGTWSIAINPFTQGMLTLEDIRNGSLFNMRIDGSPVKVSRLFLGNEYKLQVKALAAHFNVSEDYHKTVRFNQETFFEIDKYFEPMFKWISISGKNEPDKTKIPYDRFEHAYHQLMIELVLLQVESIKITAGDNQIEKLYIDGGFSDNDVYIKLLSHYLRNMELRTTNSSLGSALGAAIAISDTEFNSKFLKKIIF</sequence>
<keyword evidence="3 6" id="KW-0418">Kinase</keyword>
<comment type="caution">
    <text evidence="6">The sequence shown here is derived from an EMBL/GenBank/DDBJ whole genome shotgun (WGS) entry which is preliminary data.</text>
</comment>
<reference evidence="6 7" key="1">
    <citation type="submission" date="2023-09" db="EMBL/GenBank/DDBJ databases">
        <title>Novel taxa isolated from Blanes Bay.</title>
        <authorList>
            <person name="Rey-Velasco X."/>
            <person name="Lucena T."/>
        </authorList>
    </citation>
    <scope>NUCLEOTIDE SEQUENCE [LARGE SCALE GENOMIC DNA]</scope>
    <source>
        <strain evidence="6 7">S334</strain>
    </source>
</reference>
<evidence type="ECO:0000256" key="2">
    <source>
        <dbReference type="ARBA" id="ARBA00022679"/>
    </source>
</evidence>
<evidence type="ECO:0000256" key="1">
    <source>
        <dbReference type="ARBA" id="ARBA00009156"/>
    </source>
</evidence>
<keyword evidence="7" id="KW-1185">Reference proteome</keyword>
<dbReference type="GO" id="GO:0016301">
    <property type="term" value="F:kinase activity"/>
    <property type="evidence" value="ECO:0007669"/>
    <property type="project" value="UniProtKB-KW"/>
</dbReference>
<dbReference type="EMBL" id="JAVTTP010000002">
    <property type="protein sequence ID" value="MDT7830516.1"/>
    <property type="molecule type" value="Genomic_DNA"/>
</dbReference>
<proteinExistence type="inferred from homology"/>
<dbReference type="PANTHER" id="PTHR10196:SF57">
    <property type="entry name" value="XYLULOSE KINASE"/>
    <property type="match status" value="1"/>
</dbReference>
<organism evidence="6 7">
    <name type="scientific">Pricia mediterranea</name>
    <dbReference type="NCBI Taxonomy" id="3076079"/>
    <lineage>
        <taxon>Bacteria</taxon>
        <taxon>Pseudomonadati</taxon>
        <taxon>Bacteroidota</taxon>
        <taxon>Flavobacteriia</taxon>
        <taxon>Flavobacteriales</taxon>
        <taxon>Flavobacteriaceae</taxon>
        <taxon>Pricia</taxon>
    </lineage>
</organism>
<evidence type="ECO:0000313" key="7">
    <source>
        <dbReference type="Proteomes" id="UP001250656"/>
    </source>
</evidence>
<dbReference type="InterPro" id="IPR049382">
    <property type="entry name" value="FGGY_C_2"/>
</dbReference>
<evidence type="ECO:0000256" key="3">
    <source>
        <dbReference type="ARBA" id="ARBA00022777"/>
    </source>
</evidence>
<evidence type="ECO:0000313" key="6">
    <source>
        <dbReference type="EMBL" id="MDT7830516.1"/>
    </source>
</evidence>
<feature type="domain" description="Carbohydrate kinase FGGY C-terminal" evidence="5">
    <location>
        <begin position="246"/>
        <end position="432"/>
    </location>
</feature>
<name>A0ABU3L9U1_9FLAO</name>
<dbReference type="Gene3D" id="3.30.420.40">
    <property type="match status" value="2"/>
</dbReference>
<evidence type="ECO:0000259" key="4">
    <source>
        <dbReference type="Pfam" id="PF00370"/>
    </source>
</evidence>
<protein>
    <submittedName>
        <fullName evidence="6">FGGY family carbohydrate kinase</fullName>
    </submittedName>
</protein>
<dbReference type="Proteomes" id="UP001250656">
    <property type="component" value="Unassembled WGS sequence"/>
</dbReference>
<evidence type="ECO:0000259" key="5">
    <source>
        <dbReference type="Pfam" id="PF21546"/>
    </source>
</evidence>
<dbReference type="InterPro" id="IPR043129">
    <property type="entry name" value="ATPase_NBD"/>
</dbReference>
<dbReference type="CDD" id="cd07772">
    <property type="entry name" value="ASKHA_NBD_FGGY_NaCK-like"/>
    <property type="match status" value="1"/>
</dbReference>
<dbReference type="RefSeq" id="WP_314016922.1">
    <property type="nucleotide sequence ID" value="NZ_JAVTTP010000002.1"/>
</dbReference>
<dbReference type="PANTHER" id="PTHR10196">
    <property type="entry name" value="SUGAR KINASE"/>
    <property type="match status" value="1"/>
</dbReference>
<gene>
    <name evidence="6" type="ORF">RQM65_17745</name>
</gene>
<dbReference type="InterPro" id="IPR018484">
    <property type="entry name" value="FGGY_N"/>
</dbReference>
<accession>A0ABU3L9U1</accession>
<comment type="similarity">
    <text evidence="1">Belongs to the FGGY kinase family.</text>
</comment>
<keyword evidence="2" id="KW-0808">Transferase</keyword>
<feature type="domain" description="Carbohydrate kinase FGGY N-terminal" evidence="4">
    <location>
        <begin position="7"/>
        <end position="214"/>
    </location>
</feature>
<dbReference type="SUPFAM" id="SSF53067">
    <property type="entry name" value="Actin-like ATPase domain"/>
    <property type="match status" value="2"/>
</dbReference>